<reference evidence="6" key="1">
    <citation type="submission" date="2023-11" db="EMBL/GenBank/DDBJ databases">
        <authorList>
            <person name="Alioto T."/>
            <person name="Alioto T."/>
            <person name="Gomez Garrido J."/>
        </authorList>
    </citation>
    <scope>NUCLEOTIDE SEQUENCE</scope>
</reference>
<comment type="caution">
    <text evidence="6">The sequence shown here is derived from an EMBL/GenBank/DDBJ whole genome shotgun (WGS) entry which is preliminary data.</text>
</comment>
<dbReference type="Pfam" id="PF18972">
    <property type="entry name" value="Wheel"/>
    <property type="match status" value="1"/>
</dbReference>
<dbReference type="InterPro" id="IPR011990">
    <property type="entry name" value="TPR-like_helical_dom_sf"/>
</dbReference>
<feature type="compositionally biased region" description="Polar residues" evidence="4">
    <location>
        <begin position="138"/>
        <end position="148"/>
    </location>
</feature>
<feature type="compositionally biased region" description="Low complexity" evidence="4">
    <location>
        <begin position="301"/>
        <end position="312"/>
    </location>
</feature>
<evidence type="ECO:0000256" key="3">
    <source>
        <dbReference type="ARBA" id="ARBA00023602"/>
    </source>
</evidence>
<dbReference type="GO" id="GO:0030544">
    <property type="term" value="F:Hsp70 protein binding"/>
    <property type="evidence" value="ECO:0007669"/>
    <property type="project" value="TreeGrafter"/>
</dbReference>
<dbReference type="InterPro" id="IPR019734">
    <property type="entry name" value="TPR_rpt"/>
</dbReference>
<feature type="region of interest" description="Disordered" evidence="4">
    <location>
        <begin position="1"/>
        <end position="27"/>
    </location>
</feature>
<dbReference type="EMBL" id="CAVMBE010000011">
    <property type="protein sequence ID" value="CAK3904631.1"/>
    <property type="molecule type" value="Genomic_DNA"/>
</dbReference>
<dbReference type="GO" id="GO:0006457">
    <property type="term" value="P:protein folding"/>
    <property type="evidence" value="ECO:0007669"/>
    <property type="project" value="TreeGrafter"/>
</dbReference>
<dbReference type="AlphaFoldDB" id="A0AAI8YV24"/>
<dbReference type="GO" id="GO:0051879">
    <property type="term" value="F:Hsp90 protein binding"/>
    <property type="evidence" value="ECO:0007669"/>
    <property type="project" value="InterPro"/>
</dbReference>
<evidence type="ECO:0000313" key="6">
    <source>
        <dbReference type="EMBL" id="CAK3904631.1"/>
    </source>
</evidence>
<keyword evidence="2" id="KW-0802">TPR repeat</keyword>
<accession>A0AAI8YV24</accession>
<dbReference type="InterPro" id="IPR044059">
    <property type="entry name" value="Csn1/TTC4_wheel"/>
</dbReference>
<feature type="compositionally biased region" description="Polar residues" evidence="4">
    <location>
        <begin position="1"/>
        <end position="17"/>
    </location>
</feature>
<dbReference type="GO" id="GO:0005634">
    <property type="term" value="C:nucleus"/>
    <property type="evidence" value="ECO:0007669"/>
    <property type="project" value="TreeGrafter"/>
</dbReference>
<dbReference type="CDD" id="cd21381">
    <property type="entry name" value="CTWD_TTC4"/>
    <property type="match status" value="1"/>
</dbReference>
<dbReference type="Proteomes" id="UP001296104">
    <property type="component" value="Unassembled WGS sequence"/>
</dbReference>
<feature type="region of interest" description="Disordered" evidence="4">
    <location>
        <begin position="129"/>
        <end position="165"/>
    </location>
</feature>
<feature type="compositionally biased region" description="Basic and acidic residues" evidence="4">
    <location>
        <begin position="268"/>
        <end position="300"/>
    </location>
</feature>
<evidence type="ECO:0000313" key="7">
    <source>
        <dbReference type="Proteomes" id="UP001296104"/>
    </source>
</evidence>
<dbReference type="Gene3D" id="1.25.40.10">
    <property type="entry name" value="Tetratricopeptide repeat domain"/>
    <property type="match status" value="1"/>
</dbReference>
<gene>
    <name evidence="6" type="ORF">LECACI_7A002517</name>
</gene>
<evidence type="ECO:0000259" key="5">
    <source>
        <dbReference type="Pfam" id="PF18972"/>
    </source>
</evidence>
<evidence type="ECO:0000256" key="4">
    <source>
        <dbReference type="SAM" id="MobiDB-lite"/>
    </source>
</evidence>
<feature type="compositionally biased region" description="Acidic residues" evidence="4">
    <location>
        <begin position="149"/>
        <end position="160"/>
    </location>
</feature>
<sequence length="437" mass="48287">MTSVQSNTIPKDLPSNNPAAAPRDDADEFIETVSAAIPPGMQRQQQMSADEILTELNRVPLFMTSLDETDGEGGENTMLEAIKALAYEGTKAEVAENFRQQGNEAARAKLWKDAREFYTKAIQTLQGKVETTEAPADLSSSDKVTAEQQPDDDDDDDEESEAAKEKSILEACFTNRALCNLEMKNHGSCNRDCAAALRLNPRNAKAWYRAASACLALDRLPEALDACASGLQFDASNAALASLQTAALRRRDFLAALERTRQARAEQARRERRALDQALRERNIATRETDSPPEMEDAKISLRSTTIASSSSPDHDDNAHDPNGKAELTFPVLFLYPLQAQTDLVKAISEHETLLQHLEYLLPVPWDQTHDYVPDDVECYMETSAGGLIRAGKKLSLVKLLGSGKVEIVDGLVRVFVVPKARAAEWIEQFKIRRGKQ</sequence>
<organism evidence="6 7">
    <name type="scientific">Lecanosticta acicola</name>
    <dbReference type="NCBI Taxonomy" id="111012"/>
    <lineage>
        <taxon>Eukaryota</taxon>
        <taxon>Fungi</taxon>
        <taxon>Dikarya</taxon>
        <taxon>Ascomycota</taxon>
        <taxon>Pezizomycotina</taxon>
        <taxon>Dothideomycetes</taxon>
        <taxon>Dothideomycetidae</taxon>
        <taxon>Mycosphaerellales</taxon>
        <taxon>Mycosphaerellaceae</taxon>
        <taxon>Lecanosticta</taxon>
    </lineage>
</organism>
<dbReference type="PANTHER" id="PTHR46035">
    <property type="entry name" value="TETRATRICOPEPTIDE REPEAT PROTEIN 4"/>
    <property type="match status" value="1"/>
</dbReference>
<feature type="region of interest" description="Disordered" evidence="4">
    <location>
        <begin position="268"/>
        <end position="323"/>
    </location>
</feature>
<protein>
    <submittedName>
        <fullName evidence="6">Tpr repeat</fullName>
    </submittedName>
</protein>
<proteinExistence type="inferred from homology"/>
<dbReference type="SMART" id="SM00028">
    <property type="entry name" value="TPR"/>
    <property type="match status" value="3"/>
</dbReference>
<feature type="domain" description="Cns1/TTC4 wheel" evidence="5">
    <location>
        <begin position="325"/>
        <end position="430"/>
    </location>
</feature>
<evidence type="ECO:0000256" key="2">
    <source>
        <dbReference type="ARBA" id="ARBA00022803"/>
    </source>
</evidence>
<dbReference type="SUPFAM" id="SSF48452">
    <property type="entry name" value="TPR-like"/>
    <property type="match status" value="1"/>
</dbReference>
<dbReference type="GO" id="GO:0005829">
    <property type="term" value="C:cytosol"/>
    <property type="evidence" value="ECO:0007669"/>
    <property type="project" value="TreeGrafter"/>
</dbReference>
<dbReference type="PANTHER" id="PTHR46035:SF1">
    <property type="entry name" value="TETRATRICOPEPTIDE REPEAT PROTEIN 4"/>
    <property type="match status" value="1"/>
</dbReference>
<name>A0AAI8YV24_9PEZI</name>
<keyword evidence="7" id="KW-1185">Reference proteome</keyword>
<keyword evidence="1" id="KW-0677">Repeat</keyword>
<evidence type="ECO:0000256" key="1">
    <source>
        <dbReference type="ARBA" id="ARBA00022737"/>
    </source>
</evidence>
<comment type="similarity">
    <text evidence="3">Belongs to the TTC4 family.</text>
</comment>
<feature type="compositionally biased region" description="Basic and acidic residues" evidence="4">
    <location>
        <begin position="313"/>
        <end position="323"/>
    </location>
</feature>